<protein>
    <recommendedName>
        <fullName evidence="5">Secreted protein</fullName>
    </recommendedName>
</protein>
<feature type="signal peptide" evidence="2">
    <location>
        <begin position="1"/>
        <end position="22"/>
    </location>
</feature>
<keyword evidence="4" id="KW-1185">Reference proteome</keyword>
<evidence type="ECO:0000256" key="2">
    <source>
        <dbReference type="SAM" id="SignalP"/>
    </source>
</evidence>
<dbReference type="GeneID" id="37025703"/>
<sequence>MHRFRLALVCLALPLDRSLVNVHSVLPLLSLSSLSYSTQPQCLALFSPDEARAGLLDLGQLMLDRGRASASSCSAASKRRPAKPRCGHHRRFSARRRRHQCRRCSVALDGSRPAILLAGKSRPGAGHAHVASWPPRQAPRVEVTATSRVEHRFSFR</sequence>
<dbReference type="RefSeq" id="XP_025365243.1">
    <property type="nucleotide sequence ID" value="XM_025503880.1"/>
</dbReference>
<organism evidence="3 4">
    <name type="scientific">Jaminaea rosea</name>
    <dbReference type="NCBI Taxonomy" id="1569628"/>
    <lineage>
        <taxon>Eukaryota</taxon>
        <taxon>Fungi</taxon>
        <taxon>Dikarya</taxon>
        <taxon>Basidiomycota</taxon>
        <taxon>Ustilaginomycotina</taxon>
        <taxon>Exobasidiomycetes</taxon>
        <taxon>Microstromatales</taxon>
        <taxon>Microstromatales incertae sedis</taxon>
        <taxon>Jaminaea</taxon>
    </lineage>
</organism>
<name>A0A316V242_9BASI</name>
<evidence type="ECO:0000256" key="1">
    <source>
        <dbReference type="SAM" id="MobiDB-lite"/>
    </source>
</evidence>
<evidence type="ECO:0000313" key="3">
    <source>
        <dbReference type="EMBL" id="PWN30631.1"/>
    </source>
</evidence>
<dbReference type="EMBL" id="KZ819662">
    <property type="protein sequence ID" value="PWN30631.1"/>
    <property type="molecule type" value="Genomic_DNA"/>
</dbReference>
<keyword evidence="2" id="KW-0732">Signal</keyword>
<feature type="chain" id="PRO_5016287117" description="Secreted protein" evidence="2">
    <location>
        <begin position="23"/>
        <end position="156"/>
    </location>
</feature>
<evidence type="ECO:0000313" key="4">
    <source>
        <dbReference type="Proteomes" id="UP000245884"/>
    </source>
</evidence>
<proteinExistence type="predicted"/>
<gene>
    <name evidence="3" type="ORF">BDZ90DRAFT_19220</name>
</gene>
<feature type="compositionally biased region" description="Basic residues" evidence="1">
    <location>
        <begin position="77"/>
        <end position="92"/>
    </location>
</feature>
<dbReference type="AlphaFoldDB" id="A0A316V242"/>
<accession>A0A316V242</accession>
<evidence type="ECO:0008006" key="5">
    <source>
        <dbReference type="Google" id="ProtNLM"/>
    </source>
</evidence>
<reference evidence="3 4" key="1">
    <citation type="journal article" date="2018" name="Mol. Biol. Evol.">
        <title>Broad Genomic Sampling Reveals a Smut Pathogenic Ancestry of the Fungal Clade Ustilaginomycotina.</title>
        <authorList>
            <person name="Kijpornyongpan T."/>
            <person name="Mondo S.J."/>
            <person name="Barry K."/>
            <person name="Sandor L."/>
            <person name="Lee J."/>
            <person name="Lipzen A."/>
            <person name="Pangilinan J."/>
            <person name="LaButti K."/>
            <person name="Hainaut M."/>
            <person name="Henrissat B."/>
            <person name="Grigoriev I.V."/>
            <person name="Spatafora J.W."/>
            <person name="Aime M.C."/>
        </authorList>
    </citation>
    <scope>NUCLEOTIDE SEQUENCE [LARGE SCALE GENOMIC DNA]</scope>
    <source>
        <strain evidence="3 4">MCA 5214</strain>
    </source>
</reference>
<dbReference type="Proteomes" id="UP000245884">
    <property type="component" value="Unassembled WGS sequence"/>
</dbReference>
<feature type="region of interest" description="Disordered" evidence="1">
    <location>
        <begin position="72"/>
        <end position="92"/>
    </location>
</feature>